<protein>
    <submittedName>
        <fullName evidence="1">Uncharacterized protein</fullName>
    </submittedName>
</protein>
<reference evidence="1" key="1">
    <citation type="submission" date="2022-01" db="EMBL/GenBank/DDBJ databases">
        <authorList>
            <person name="King R."/>
        </authorList>
    </citation>
    <scope>NUCLEOTIDE SEQUENCE</scope>
</reference>
<dbReference type="EMBL" id="OV725077">
    <property type="protein sequence ID" value="CAH1390862.1"/>
    <property type="molecule type" value="Genomic_DNA"/>
</dbReference>
<evidence type="ECO:0000313" key="1">
    <source>
        <dbReference type="EMBL" id="CAH1390862.1"/>
    </source>
</evidence>
<accession>A0A9P0E1W7</accession>
<dbReference type="AlphaFoldDB" id="A0A9P0E1W7"/>
<organism evidence="1 2">
    <name type="scientific">Nezara viridula</name>
    <name type="common">Southern green stink bug</name>
    <name type="synonym">Cimex viridulus</name>
    <dbReference type="NCBI Taxonomy" id="85310"/>
    <lineage>
        <taxon>Eukaryota</taxon>
        <taxon>Metazoa</taxon>
        <taxon>Ecdysozoa</taxon>
        <taxon>Arthropoda</taxon>
        <taxon>Hexapoda</taxon>
        <taxon>Insecta</taxon>
        <taxon>Pterygota</taxon>
        <taxon>Neoptera</taxon>
        <taxon>Paraneoptera</taxon>
        <taxon>Hemiptera</taxon>
        <taxon>Heteroptera</taxon>
        <taxon>Panheteroptera</taxon>
        <taxon>Pentatomomorpha</taxon>
        <taxon>Pentatomoidea</taxon>
        <taxon>Pentatomidae</taxon>
        <taxon>Pentatominae</taxon>
        <taxon>Nezara</taxon>
    </lineage>
</organism>
<name>A0A9P0E1W7_NEZVI</name>
<gene>
    <name evidence="1" type="ORF">NEZAVI_LOCUS1986</name>
</gene>
<proteinExistence type="predicted"/>
<evidence type="ECO:0000313" key="2">
    <source>
        <dbReference type="Proteomes" id="UP001152798"/>
    </source>
</evidence>
<dbReference type="Proteomes" id="UP001152798">
    <property type="component" value="Chromosome 1"/>
</dbReference>
<sequence>MLQSCIESNTPKYTEEWTTYCHYCDPQAKELMKRRIRNEVLSDI</sequence>
<keyword evidence="2" id="KW-1185">Reference proteome</keyword>